<reference evidence="2" key="1">
    <citation type="submission" date="2009-07" db="EMBL/GenBank/DDBJ databases">
        <title>Complete sequence of Geobacter sp. M21.</title>
        <authorList>
            <consortium name="US DOE Joint Genome Institute"/>
            <person name="Lucas S."/>
            <person name="Copeland A."/>
            <person name="Lapidus A."/>
            <person name="Glavina del Rio T."/>
            <person name="Dalin E."/>
            <person name="Tice H."/>
            <person name="Bruce D."/>
            <person name="Goodwin L."/>
            <person name="Pitluck S."/>
            <person name="Saunders E."/>
            <person name="Brettin T."/>
            <person name="Detter J.C."/>
            <person name="Han C."/>
            <person name="Larimer F."/>
            <person name="Land M."/>
            <person name="Hauser L."/>
            <person name="Kyrpides N."/>
            <person name="Ovchinnikova G."/>
            <person name="Lovley D."/>
        </authorList>
    </citation>
    <scope>NUCLEOTIDE SEQUENCE [LARGE SCALE GENOMIC DNA]</scope>
    <source>
        <strain evidence="2">M21</strain>
    </source>
</reference>
<organism evidence="2">
    <name type="scientific">Geobacter sp. (strain M21)</name>
    <dbReference type="NCBI Taxonomy" id="443144"/>
    <lineage>
        <taxon>Bacteria</taxon>
        <taxon>Pseudomonadati</taxon>
        <taxon>Thermodesulfobacteriota</taxon>
        <taxon>Desulfuromonadia</taxon>
        <taxon>Geobacterales</taxon>
        <taxon>Geobacteraceae</taxon>
        <taxon>Geobacter</taxon>
    </lineage>
</organism>
<dbReference type="Pfam" id="PF14559">
    <property type="entry name" value="TPR_19"/>
    <property type="match status" value="1"/>
</dbReference>
<evidence type="ECO:0000256" key="1">
    <source>
        <dbReference type="PROSITE-ProRule" id="PRU00339"/>
    </source>
</evidence>
<accession>C6DZF8</accession>
<dbReference type="PROSITE" id="PS50005">
    <property type="entry name" value="TPR"/>
    <property type="match status" value="4"/>
</dbReference>
<dbReference type="Gene3D" id="1.25.40.10">
    <property type="entry name" value="Tetratricopeptide repeat domain"/>
    <property type="match status" value="2"/>
</dbReference>
<dbReference type="InterPro" id="IPR052943">
    <property type="entry name" value="TMTC_O-mannosyl-trnsfr"/>
</dbReference>
<feature type="repeat" description="TPR" evidence="1">
    <location>
        <begin position="230"/>
        <end position="263"/>
    </location>
</feature>
<dbReference type="PROSITE" id="PS50293">
    <property type="entry name" value="TPR_REGION"/>
    <property type="match status" value="1"/>
</dbReference>
<dbReference type="KEGG" id="gem:GM21_2423"/>
<dbReference type="OrthoDB" id="5392822at2"/>
<name>C6DZF8_GEOSM</name>
<dbReference type="PANTHER" id="PTHR44809:SF1">
    <property type="entry name" value="PROTEIN O-MANNOSYL-TRANSFERASE TMTC1"/>
    <property type="match status" value="1"/>
</dbReference>
<dbReference type="SMART" id="SM00028">
    <property type="entry name" value="TPR"/>
    <property type="match status" value="6"/>
</dbReference>
<dbReference type="InterPro" id="IPR011990">
    <property type="entry name" value="TPR-like_helical_dom_sf"/>
</dbReference>
<dbReference type="STRING" id="443144.GM21_2423"/>
<dbReference type="AlphaFoldDB" id="C6DZF8"/>
<feature type="repeat" description="TPR" evidence="1">
    <location>
        <begin position="264"/>
        <end position="297"/>
    </location>
</feature>
<gene>
    <name evidence="2" type="ordered locus">GM21_2423</name>
</gene>
<dbReference type="Pfam" id="PF13414">
    <property type="entry name" value="TPR_11"/>
    <property type="match status" value="1"/>
</dbReference>
<evidence type="ECO:0000313" key="2">
    <source>
        <dbReference type="EMBL" id="ACT18466.1"/>
    </source>
</evidence>
<dbReference type="PANTHER" id="PTHR44809">
    <property type="match status" value="1"/>
</dbReference>
<dbReference type="eggNOG" id="COG0457">
    <property type="taxonomic scope" value="Bacteria"/>
</dbReference>
<dbReference type="InterPro" id="IPR019734">
    <property type="entry name" value="TPR_rpt"/>
</dbReference>
<feature type="repeat" description="TPR" evidence="1">
    <location>
        <begin position="196"/>
        <end position="229"/>
    </location>
</feature>
<proteinExistence type="predicted"/>
<protein>
    <submittedName>
        <fullName evidence="2">Tetratricopeptide TPR_2 repeat protein</fullName>
    </submittedName>
</protein>
<dbReference type="HOGENOM" id="CLU_677498_0_0_7"/>
<sequence>MGFLDKFFGGKEKADTGSAQGSGRKEKKVADPQAVDFVAALSMQLCNELDPAFAAYVKLAEEDPLDKLSTFFASSIMAGKGGVTEAANNLRSLSHRIASDGDGISRVISTELFEAVLDHPGVRIPPVAELAVAFGETLKGGGFVQEAAVCFEIASSLVPGNAHVLHKFGDVLHDLRMYEYAENVLQGALSLASHHWGALYTYAVLLHDLGRHEEAIAYYERAVQVDPNHANSRNNYGSALMALGRFDQALEQCNLAAELAPEAPLVKVNLGNIHLMKQQYDEARGSFEKALALDANLAQAHFGLGAVEQKLGGDARRVRELYLKAIELAPSIPQFHHALAKLLAGEGEEEALSHFAAAEKLDQALPELQRDFGSTCLGLGRWEEGLKHLETAIEQNPEDAVTREILAMAQKQAPA</sequence>
<keyword evidence="1" id="KW-0802">TPR repeat</keyword>
<feature type="repeat" description="TPR" evidence="1">
    <location>
        <begin position="366"/>
        <end position="399"/>
    </location>
</feature>
<dbReference type="SUPFAM" id="SSF48452">
    <property type="entry name" value="TPR-like"/>
    <property type="match status" value="2"/>
</dbReference>
<dbReference type="EMBL" id="CP001661">
    <property type="protein sequence ID" value="ACT18466.1"/>
    <property type="molecule type" value="Genomic_DNA"/>
</dbReference>